<gene>
    <name evidence="1" type="ORF">SK069_11055</name>
</gene>
<evidence type="ECO:0000313" key="1">
    <source>
        <dbReference type="EMBL" id="MDX8152134.1"/>
    </source>
</evidence>
<comment type="caution">
    <text evidence="1">The sequence shown here is derived from an EMBL/GenBank/DDBJ whole genome shotgun (WGS) entry which is preliminary data.</text>
</comment>
<name>A0ABU4VM12_9ACTN</name>
<keyword evidence="2" id="KW-1185">Reference proteome</keyword>
<dbReference type="RefSeq" id="WP_319954289.1">
    <property type="nucleotide sequence ID" value="NZ_JAXAVX010000004.1"/>
</dbReference>
<organism evidence="1 2">
    <name type="scientific">Patulibacter brassicae</name>
    <dbReference type="NCBI Taxonomy" id="1705717"/>
    <lineage>
        <taxon>Bacteria</taxon>
        <taxon>Bacillati</taxon>
        <taxon>Actinomycetota</taxon>
        <taxon>Thermoleophilia</taxon>
        <taxon>Solirubrobacterales</taxon>
        <taxon>Patulibacteraceae</taxon>
        <taxon>Patulibacter</taxon>
    </lineage>
</organism>
<proteinExistence type="predicted"/>
<reference evidence="1 2" key="1">
    <citation type="submission" date="2023-11" db="EMBL/GenBank/DDBJ databases">
        <authorList>
            <person name="Xu M."/>
            <person name="Jiang T."/>
        </authorList>
    </citation>
    <scope>NUCLEOTIDE SEQUENCE [LARGE SCALE GENOMIC DNA]</scope>
    <source>
        <strain evidence="1 2">SD</strain>
    </source>
</reference>
<dbReference type="EMBL" id="JAXAVX010000004">
    <property type="protein sequence ID" value="MDX8152134.1"/>
    <property type="molecule type" value="Genomic_DNA"/>
</dbReference>
<protein>
    <submittedName>
        <fullName evidence="1">Uncharacterized protein</fullName>
    </submittedName>
</protein>
<sequence length="133" mass="13800">MASTVFRLVCVPGALNSAPAGWARDLLTAGGEVAVLVDDDGLPAINAVARALDATSISVVRNEPSRELQEQTVIAHAGDLALVWVAPSFSAGAEAWATARPPMTLLVAADGPLSDEERARIERFVRILGGQAA</sequence>
<accession>A0ABU4VM12</accession>
<dbReference type="Proteomes" id="UP001277761">
    <property type="component" value="Unassembled WGS sequence"/>
</dbReference>
<evidence type="ECO:0000313" key="2">
    <source>
        <dbReference type="Proteomes" id="UP001277761"/>
    </source>
</evidence>